<keyword evidence="3 6" id="KW-0812">Transmembrane</keyword>
<keyword evidence="2" id="KW-1003">Cell membrane</keyword>
<evidence type="ECO:0000256" key="6">
    <source>
        <dbReference type="SAM" id="Phobius"/>
    </source>
</evidence>
<name>A0AA95MKZ4_9BACI</name>
<dbReference type="Pfam" id="PF22819">
    <property type="entry name" value="TcaA_5th"/>
    <property type="match status" value="1"/>
</dbReference>
<evidence type="ECO:0000313" key="10">
    <source>
        <dbReference type="EMBL" id="WHY85460.1"/>
    </source>
</evidence>
<feature type="transmembrane region" description="Helical" evidence="6">
    <location>
        <begin position="63"/>
        <end position="83"/>
    </location>
</feature>
<dbReference type="GO" id="GO:0005886">
    <property type="term" value="C:plasma membrane"/>
    <property type="evidence" value="ECO:0007669"/>
    <property type="project" value="UniProtKB-SubCell"/>
</dbReference>
<accession>A0AA95MKZ4</accession>
<dbReference type="InterPro" id="IPR054529">
    <property type="entry name" value="TcaA_2nd"/>
</dbReference>
<evidence type="ECO:0008006" key="12">
    <source>
        <dbReference type="Google" id="ProtNLM"/>
    </source>
</evidence>
<protein>
    <recommendedName>
        <fullName evidence="12">Zinc-ribbon domain-containing protein</fullName>
    </recommendedName>
</protein>
<keyword evidence="5 6" id="KW-0472">Membrane</keyword>
<evidence type="ECO:0000256" key="4">
    <source>
        <dbReference type="ARBA" id="ARBA00022989"/>
    </source>
</evidence>
<dbReference type="PANTHER" id="PTHR40038">
    <property type="entry name" value="MEMBRANE-ASSOCIATED PROTEIN TCAA"/>
    <property type="match status" value="1"/>
</dbReference>
<feature type="domain" description="TcaA protein NTF2-like" evidence="8">
    <location>
        <begin position="365"/>
        <end position="469"/>
    </location>
</feature>
<dbReference type="EMBL" id="CP126114">
    <property type="protein sequence ID" value="WHY85460.1"/>
    <property type="molecule type" value="Genomic_DNA"/>
</dbReference>
<dbReference type="InterPro" id="IPR054530">
    <property type="entry name" value="TcaA_4th"/>
</dbReference>
<dbReference type="KEGG" id="nnv:QNH39_23060"/>
<proteinExistence type="predicted"/>
<evidence type="ECO:0000259" key="9">
    <source>
        <dbReference type="Pfam" id="PF22820"/>
    </source>
</evidence>
<evidence type="ECO:0000259" key="7">
    <source>
        <dbReference type="Pfam" id="PF22813"/>
    </source>
</evidence>
<dbReference type="Proteomes" id="UP001178288">
    <property type="component" value="Chromosome"/>
</dbReference>
<dbReference type="Pfam" id="PF22820">
    <property type="entry name" value="TcaA_3rd_4th"/>
    <property type="match status" value="1"/>
</dbReference>
<feature type="domain" description="TcaA second" evidence="7">
    <location>
        <begin position="89"/>
        <end position="184"/>
    </location>
</feature>
<evidence type="ECO:0000259" key="8">
    <source>
        <dbReference type="Pfam" id="PF22819"/>
    </source>
</evidence>
<evidence type="ECO:0000256" key="5">
    <source>
        <dbReference type="ARBA" id="ARBA00023136"/>
    </source>
</evidence>
<keyword evidence="11" id="KW-1185">Reference proteome</keyword>
<gene>
    <name evidence="10" type="ORF">QNH39_23060</name>
</gene>
<organism evidence="10 11">
    <name type="scientific">Neobacillus novalis</name>
    <dbReference type="NCBI Taxonomy" id="220687"/>
    <lineage>
        <taxon>Bacteria</taxon>
        <taxon>Bacillati</taxon>
        <taxon>Bacillota</taxon>
        <taxon>Bacilli</taxon>
        <taxon>Bacillales</taxon>
        <taxon>Bacillaceae</taxon>
        <taxon>Neobacillus</taxon>
    </lineage>
</organism>
<feature type="domain" description="TcaA 4th" evidence="9">
    <location>
        <begin position="263"/>
        <end position="334"/>
    </location>
</feature>
<reference evidence="10" key="1">
    <citation type="submission" date="2023-05" db="EMBL/GenBank/DDBJ databases">
        <title>Comparative genomics of Bacillaceae isolates and their secondary metabolite potential.</title>
        <authorList>
            <person name="Song L."/>
            <person name="Nielsen L.J."/>
            <person name="Mohite O."/>
            <person name="Xu X."/>
            <person name="Weber T."/>
            <person name="Kovacs A.T."/>
        </authorList>
    </citation>
    <scope>NUCLEOTIDE SEQUENCE</scope>
    <source>
        <strain evidence="10">XLM17</strain>
    </source>
</reference>
<dbReference type="RefSeq" id="WP_066091942.1">
    <property type="nucleotide sequence ID" value="NZ_CP126114.1"/>
</dbReference>
<evidence type="ECO:0000256" key="2">
    <source>
        <dbReference type="ARBA" id="ARBA00022475"/>
    </source>
</evidence>
<keyword evidence="4 6" id="KW-1133">Transmembrane helix</keyword>
<dbReference type="Pfam" id="PF22813">
    <property type="entry name" value="TcaA_2nd"/>
    <property type="match status" value="1"/>
</dbReference>
<dbReference type="AlphaFoldDB" id="A0AA95MKZ4"/>
<comment type="subcellular location">
    <subcellularLocation>
        <location evidence="1">Cell membrane</location>
        <topology evidence="1">Single-pass membrane protein</topology>
    </subcellularLocation>
</comment>
<evidence type="ECO:0000256" key="1">
    <source>
        <dbReference type="ARBA" id="ARBA00004162"/>
    </source>
</evidence>
<sequence>MSFCRNCGHQLLPQQAFCKNCGTKARTISKPISGEMATTVTVQEPQMRSGQGPKGSLSTPMKWLLAIVLILAAGLLGAHLYLLKQYTAEKAVEEFEKAVTQKDYQSLRAILEKGRTDAQLSDEELKGYAAFLTKDNDFEQIVKELKDEAAGTSFSPIIDGADNKLVTLVDGPKKFFLYKQYFIKAFPFTIKARSNLEETKVSFNGKSKLLKKPGEEVTLGKILPGNLSLKGIYTGKYVTLTSETEVEFKEASDNIVTAALEFDGKYVTIYSNGDDADIYANGKKTGLKTGNFDSFGPVPTDGTVEIYAVLNRASGAIKSNVVKIEGEGEVNLQFKELAAEQEKEEAKSHVMNILARYAPNADPKEQMYIFMSEYVSRSVQAFNARDFSMISSYLSPTGPGYAETEKYIAHLEQKGITEEFVNLEILDMQVTETGFKVTTREEYNIFYQDSPNKHSVYESIYTLEAADIGLREYSLDKTTTIKSEDIQ</sequence>
<evidence type="ECO:0000313" key="11">
    <source>
        <dbReference type="Proteomes" id="UP001178288"/>
    </source>
</evidence>
<evidence type="ECO:0000256" key="3">
    <source>
        <dbReference type="ARBA" id="ARBA00022692"/>
    </source>
</evidence>
<dbReference type="PANTHER" id="PTHR40038:SF1">
    <property type="entry name" value="MEMBRANE-ASSOCIATED PROTEIN TCAA"/>
    <property type="match status" value="1"/>
</dbReference>
<dbReference type="InterPro" id="IPR054528">
    <property type="entry name" value="TcaA_5th"/>
</dbReference>